<organism evidence="5 6">
    <name type="scientific">Batillaria attramentaria</name>
    <dbReference type="NCBI Taxonomy" id="370345"/>
    <lineage>
        <taxon>Eukaryota</taxon>
        <taxon>Metazoa</taxon>
        <taxon>Spiralia</taxon>
        <taxon>Lophotrochozoa</taxon>
        <taxon>Mollusca</taxon>
        <taxon>Gastropoda</taxon>
        <taxon>Caenogastropoda</taxon>
        <taxon>Sorbeoconcha</taxon>
        <taxon>Cerithioidea</taxon>
        <taxon>Batillariidae</taxon>
        <taxon>Batillaria</taxon>
    </lineage>
</organism>
<dbReference type="PANTHER" id="PTHR22906:SF21">
    <property type="entry name" value="SEMA DOMAIN-CONTAINING PROTEIN"/>
    <property type="match status" value="1"/>
</dbReference>
<keyword evidence="2" id="KW-1015">Disulfide bond</keyword>
<evidence type="ECO:0000313" key="5">
    <source>
        <dbReference type="EMBL" id="KAK7502548.1"/>
    </source>
</evidence>
<dbReference type="Gene3D" id="2.20.100.10">
    <property type="entry name" value="Thrombospondin type-1 (TSP1) repeat"/>
    <property type="match status" value="4"/>
</dbReference>
<evidence type="ECO:0000313" key="6">
    <source>
        <dbReference type="Proteomes" id="UP001519460"/>
    </source>
</evidence>
<feature type="chain" id="PRO_5044816889" description="Chitin-binding type-2 domain-containing protein" evidence="3">
    <location>
        <begin position="19"/>
        <end position="456"/>
    </location>
</feature>
<gene>
    <name evidence="5" type="ORF">BaRGS_00006123</name>
</gene>
<accession>A0ABD0LTU9</accession>
<evidence type="ECO:0000256" key="1">
    <source>
        <dbReference type="ARBA" id="ARBA00022737"/>
    </source>
</evidence>
<dbReference type="AlphaFoldDB" id="A0ABD0LTU9"/>
<comment type="caution">
    <text evidence="5">The sequence shown here is derived from an EMBL/GenBank/DDBJ whole genome shotgun (WGS) entry which is preliminary data.</text>
</comment>
<dbReference type="Proteomes" id="UP001519460">
    <property type="component" value="Unassembled WGS sequence"/>
</dbReference>
<dbReference type="PROSITE" id="PS50940">
    <property type="entry name" value="CHIT_BIND_II"/>
    <property type="match status" value="2"/>
</dbReference>
<proteinExistence type="predicted"/>
<dbReference type="InterPro" id="IPR036383">
    <property type="entry name" value="TSP1_rpt_sf"/>
</dbReference>
<keyword evidence="1" id="KW-0677">Repeat</keyword>
<name>A0ABD0LTU9_9CAEN</name>
<dbReference type="InterPro" id="IPR002557">
    <property type="entry name" value="Chitin-bd_dom"/>
</dbReference>
<protein>
    <recommendedName>
        <fullName evidence="4">Chitin-binding type-2 domain-containing protein</fullName>
    </recommendedName>
</protein>
<feature type="domain" description="Chitin-binding type-2" evidence="4">
    <location>
        <begin position="318"/>
        <end position="376"/>
    </location>
</feature>
<dbReference type="Pfam" id="PF00090">
    <property type="entry name" value="TSP_1"/>
    <property type="match status" value="4"/>
</dbReference>
<dbReference type="PROSITE" id="PS50092">
    <property type="entry name" value="TSP1"/>
    <property type="match status" value="4"/>
</dbReference>
<dbReference type="Pfam" id="PF01607">
    <property type="entry name" value="CBM_14"/>
    <property type="match status" value="2"/>
</dbReference>
<evidence type="ECO:0000256" key="3">
    <source>
        <dbReference type="SAM" id="SignalP"/>
    </source>
</evidence>
<evidence type="ECO:0000259" key="4">
    <source>
        <dbReference type="PROSITE" id="PS50940"/>
    </source>
</evidence>
<dbReference type="SUPFAM" id="SSF57625">
    <property type="entry name" value="Invertebrate chitin-binding proteins"/>
    <property type="match status" value="2"/>
</dbReference>
<reference evidence="5 6" key="1">
    <citation type="journal article" date="2023" name="Sci. Data">
        <title>Genome assembly of the Korean intertidal mud-creeper Batillaria attramentaria.</title>
        <authorList>
            <person name="Patra A.K."/>
            <person name="Ho P.T."/>
            <person name="Jun S."/>
            <person name="Lee S.J."/>
            <person name="Kim Y."/>
            <person name="Won Y.J."/>
        </authorList>
    </citation>
    <scope>NUCLEOTIDE SEQUENCE [LARGE SCALE GENOMIC DNA]</scope>
    <source>
        <strain evidence="5">Wonlab-2016</strain>
    </source>
</reference>
<dbReference type="Gene3D" id="2.170.140.10">
    <property type="entry name" value="Chitin binding domain"/>
    <property type="match status" value="2"/>
</dbReference>
<dbReference type="SMART" id="SM00494">
    <property type="entry name" value="ChtBD2"/>
    <property type="match status" value="2"/>
</dbReference>
<feature type="signal peptide" evidence="3">
    <location>
        <begin position="1"/>
        <end position="18"/>
    </location>
</feature>
<dbReference type="InterPro" id="IPR036508">
    <property type="entry name" value="Chitin-bd_dom_sf"/>
</dbReference>
<feature type="domain" description="Chitin-binding type-2" evidence="4">
    <location>
        <begin position="402"/>
        <end position="456"/>
    </location>
</feature>
<dbReference type="InterPro" id="IPR000884">
    <property type="entry name" value="TSP1_rpt"/>
</dbReference>
<dbReference type="SMART" id="SM00209">
    <property type="entry name" value="TSP1"/>
    <property type="match status" value="4"/>
</dbReference>
<dbReference type="FunFam" id="2.20.100.10:FF:000001">
    <property type="entry name" value="semaphorin-5A isoform X1"/>
    <property type="match status" value="1"/>
</dbReference>
<keyword evidence="6" id="KW-1185">Reference proteome</keyword>
<sequence length="456" mass="48784">MKSLVALFLLGFVCIAGAARCPYGCTQSVPYKTSCGWFGWSRCTKYRNEAKTCYKTCVHGEWSAWTTKTEGACSKSCDGGVQTVTLQRFCNDPSPSNGGNPCSGDSEKTERLNGGWSAFVTDRVGACSVTCGGGTQTVTSRRTCTNPAPRYGGSNCRGDATRITRQACNTSPCPVHGGWSAYQVETIGECSVTCGGGQQSVTSRRTCSNPTPRYGGRNCQGSGTKVESRSCNSNHCPTTLAQVESQSCNSNPCPIDGGWSDWDDWQDYDECSALCGGGTKDQWRTRRCDSPAPAYGGRDCEGVDKENGTVDCNTQACGDRCPEGANTYVANTNNAGRYYQCVHGVAILMDCADGTVWDQSTKVCVRDVSSAIECPAGTVWDQATTSCIHDGSQQVKQGLQNGDQCDPSVMFSAHQDCTKYFMCLHGTAREMSCPQGLRFSSAISACDWASNVPCDN</sequence>
<dbReference type="InterPro" id="IPR052065">
    <property type="entry name" value="Compl_asym_regulator"/>
</dbReference>
<dbReference type="PANTHER" id="PTHR22906">
    <property type="entry name" value="PROPERDIN"/>
    <property type="match status" value="1"/>
</dbReference>
<dbReference type="SUPFAM" id="SSF82895">
    <property type="entry name" value="TSP-1 type 1 repeat"/>
    <property type="match status" value="4"/>
</dbReference>
<evidence type="ECO:0000256" key="2">
    <source>
        <dbReference type="ARBA" id="ARBA00023157"/>
    </source>
</evidence>
<dbReference type="EMBL" id="JACVVK020000025">
    <property type="protein sequence ID" value="KAK7502548.1"/>
    <property type="molecule type" value="Genomic_DNA"/>
</dbReference>
<keyword evidence="3" id="KW-0732">Signal</keyword>